<gene>
    <name evidence="2" type="primary">71</name>
    <name evidence="2" type="ORF">SEA_VASANTI_71</name>
</gene>
<accession>A0A411BW36</accession>
<dbReference type="Proteomes" id="UP000290746">
    <property type="component" value="Segment"/>
</dbReference>
<feature type="compositionally biased region" description="Polar residues" evidence="1">
    <location>
        <begin position="98"/>
        <end position="118"/>
    </location>
</feature>
<feature type="region of interest" description="Disordered" evidence="1">
    <location>
        <begin position="1"/>
        <end position="118"/>
    </location>
</feature>
<proteinExistence type="predicted"/>
<organism evidence="2 3">
    <name type="scientific">Gordonia phage Vasanti</name>
    <dbReference type="NCBI Taxonomy" id="2502431"/>
    <lineage>
        <taxon>Viruses</taxon>
        <taxon>Duplodnaviria</taxon>
        <taxon>Heunggongvirae</taxon>
        <taxon>Uroviricota</taxon>
        <taxon>Caudoviricetes</taxon>
        <taxon>Attisvirus</taxon>
        <taxon>Attisvirus vasanti</taxon>
    </lineage>
</organism>
<dbReference type="KEGG" id="vg:77929265"/>
<protein>
    <submittedName>
        <fullName evidence="2">Uncharacterized protein</fullName>
    </submittedName>
</protein>
<dbReference type="EMBL" id="MK359313">
    <property type="protein sequence ID" value="QAY05809.1"/>
    <property type="molecule type" value="Genomic_DNA"/>
</dbReference>
<dbReference type="RefSeq" id="YP_010653431.1">
    <property type="nucleotide sequence ID" value="NC_070797.1"/>
</dbReference>
<name>A0A411BW36_9CAUD</name>
<evidence type="ECO:0000313" key="2">
    <source>
        <dbReference type="EMBL" id="QAY05809.1"/>
    </source>
</evidence>
<sequence length="118" mass="12097">MHRRPTDPTLTRQLCQQQSNATQLNEDSGGNTRSNEPDSSPNTSTAHPAGGAANPCTRPKHSPPTTPTPEHTAAPPPTDSSTTSATKNAETAAETTNDPHSSNSAADTPPTASTGGDQ</sequence>
<evidence type="ECO:0000313" key="3">
    <source>
        <dbReference type="Proteomes" id="UP000290746"/>
    </source>
</evidence>
<dbReference type="GeneID" id="77929265"/>
<reference evidence="2 3" key="1">
    <citation type="submission" date="2019-01" db="EMBL/GenBank/DDBJ databases">
        <authorList>
            <person name="Braley A."/>
            <person name="Cevasco M.E."/>
            <person name="Cornely K.A."/>
            <person name="Deaver S."/>
            <person name="Easterwood J.C."/>
            <person name="Korey C.A."/>
            <person name="Neely M."/>
            <person name="Reyna N."/>
            <person name="Tobiason D."/>
            <person name="Wilczek M."/>
            <person name="Molloy S.D."/>
            <person name="Garlena R.A."/>
            <person name="Russell D.A."/>
            <person name="Pope W.H."/>
            <person name="Jacobs-Sera D."/>
            <person name="Hatfull G.F."/>
        </authorList>
    </citation>
    <scope>NUCLEOTIDE SEQUENCE [LARGE SCALE GENOMIC DNA]</scope>
</reference>
<feature type="compositionally biased region" description="Low complexity" evidence="1">
    <location>
        <begin position="68"/>
        <end position="96"/>
    </location>
</feature>
<feature type="compositionally biased region" description="Polar residues" evidence="1">
    <location>
        <begin position="8"/>
        <end position="46"/>
    </location>
</feature>
<evidence type="ECO:0000256" key="1">
    <source>
        <dbReference type="SAM" id="MobiDB-lite"/>
    </source>
</evidence>
<keyword evidence="3" id="KW-1185">Reference proteome</keyword>